<accession>A0ABY4L165</accession>
<sequence length="195" mass="20096">MRRERSTGSGRLWAAGTLAAAFVAASGCGGDVTPDEGGGDPRPTGALQQEDPTSASPTPEAPAGGVDLLGARDAALREYPGGVVYDVELEEDGRQWDVELVHQGTERELGVETGSGKVSELEGETPDGPDTNLAGLSADSLDTAVEAALAESGGSRATDASVDEEDGRRVWEIEVDDDRTVDVDTENGQVVAVDS</sequence>
<protein>
    <recommendedName>
        <fullName evidence="2">PepSY domain-containing protein</fullName>
    </recommendedName>
</protein>
<evidence type="ECO:0000313" key="3">
    <source>
        <dbReference type="EMBL" id="UPT21412.1"/>
    </source>
</evidence>
<dbReference type="Gene3D" id="3.10.450.40">
    <property type="match status" value="2"/>
</dbReference>
<gene>
    <name evidence="3" type="ORF">FOF52_10970</name>
</gene>
<feature type="region of interest" description="Disordered" evidence="1">
    <location>
        <begin position="107"/>
        <end position="134"/>
    </location>
</feature>
<dbReference type="InterPro" id="IPR025711">
    <property type="entry name" value="PepSY"/>
</dbReference>
<feature type="compositionally biased region" description="Low complexity" evidence="1">
    <location>
        <begin position="52"/>
        <end position="63"/>
    </location>
</feature>
<name>A0ABY4L165_THEAE</name>
<organism evidence="3 4">
    <name type="scientific">Thermobifida alba</name>
    <name type="common">Thermomonospora alba</name>
    <dbReference type="NCBI Taxonomy" id="53522"/>
    <lineage>
        <taxon>Bacteria</taxon>
        <taxon>Bacillati</taxon>
        <taxon>Actinomycetota</taxon>
        <taxon>Actinomycetes</taxon>
        <taxon>Streptosporangiales</taxon>
        <taxon>Nocardiopsidaceae</taxon>
        <taxon>Thermobifida</taxon>
    </lineage>
</organism>
<evidence type="ECO:0000313" key="4">
    <source>
        <dbReference type="Proteomes" id="UP000832041"/>
    </source>
</evidence>
<dbReference type="Pfam" id="PF03413">
    <property type="entry name" value="PepSY"/>
    <property type="match status" value="1"/>
</dbReference>
<evidence type="ECO:0000259" key="2">
    <source>
        <dbReference type="Pfam" id="PF03413"/>
    </source>
</evidence>
<dbReference type="RefSeq" id="WP_248589885.1">
    <property type="nucleotide sequence ID" value="NZ_BAABEB010000002.1"/>
</dbReference>
<dbReference type="Proteomes" id="UP000832041">
    <property type="component" value="Chromosome"/>
</dbReference>
<keyword evidence="4" id="KW-1185">Reference proteome</keyword>
<dbReference type="EMBL" id="CP051627">
    <property type="protein sequence ID" value="UPT21412.1"/>
    <property type="molecule type" value="Genomic_DNA"/>
</dbReference>
<evidence type="ECO:0000256" key="1">
    <source>
        <dbReference type="SAM" id="MobiDB-lite"/>
    </source>
</evidence>
<proteinExistence type="predicted"/>
<reference evidence="3 4" key="1">
    <citation type="submission" date="2020-04" db="EMBL/GenBank/DDBJ databases">
        <title>Thermobifida alba genome sequencing and assembly.</title>
        <authorList>
            <person name="Luzics S."/>
            <person name="Horvath B."/>
            <person name="Nagy I."/>
            <person name="Toth A."/>
            <person name="Nagy I."/>
            <person name="Kukolya J."/>
        </authorList>
    </citation>
    <scope>NUCLEOTIDE SEQUENCE [LARGE SCALE GENOMIC DNA]</scope>
    <source>
        <strain evidence="3 4">DSM 43795</strain>
    </source>
</reference>
<feature type="region of interest" description="Disordered" evidence="1">
    <location>
        <begin position="27"/>
        <end position="67"/>
    </location>
</feature>
<feature type="domain" description="PepSY" evidence="2">
    <location>
        <begin position="140"/>
        <end position="193"/>
    </location>
</feature>
<dbReference type="PROSITE" id="PS51257">
    <property type="entry name" value="PROKAR_LIPOPROTEIN"/>
    <property type="match status" value="1"/>
</dbReference>